<dbReference type="InterPro" id="IPR000772">
    <property type="entry name" value="Ricin_B_lectin"/>
</dbReference>
<dbReference type="PROSITE" id="PS50231">
    <property type="entry name" value="RICIN_B_LECTIN"/>
    <property type="match status" value="1"/>
</dbReference>
<dbReference type="EMBL" id="JAGSXH010000059">
    <property type="protein sequence ID" value="MBS2964744.1"/>
    <property type="molecule type" value="Genomic_DNA"/>
</dbReference>
<name>A0A8J7WT69_9ACTN</name>
<dbReference type="AlphaFoldDB" id="A0A8J7WT69"/>
<gene>
    <name evidence="2" type="ORF">KGA66_16925</name>
</gene>
<dbReference type="InterPro" id="IPR035992">
    <property type="entry name" value="Ricin_B-like_lectins"/>
</dbReference>
<dbReference type="Proteomes" id="UP000677913">
    <property type="component" value="Unassembled WGS sequence"/>
</dbReference>
<evidence type="ECO:0000313" key="3">
    <source>
        <dbReference type="Proteomes" id="UP000677913"/>
    </source>
</evidence>
<feature type="domain" description="Ricin B lectin" evidence="1">
    <location>
        <begin position="2"/>
        <end position="62"/>
    </location>
</feature>
<sequence length="64" mass="6913">MVDIYTCNGGGDQRWELHPDGSMTNSESGLCLDVVGQKTASGSPVDLWTLWTRNGGGNQLWSRG</sequence>
<reference evidence="2" key="1">
    <citation type="submission" date="2021-04" db="EMBL/GenBank/DDBJ databases">
        <title>Genome based classification of Actinospica acidithermotolerans sp. nov., an actinobacterium isolated from an Indonesian hot spring.</title>
        <authorList>
            <person name="Kusuma A.B."/>
            <person name="Putra K.E."/>
            <person name="Nafisah S."/>
            <person name="Loh J."/>
            <person name="Nouioui I."/>
            <person name="Goodfellow M."/>
        </authorList>
    </citation>
    <scope>NUCLEOTIDE SEQUENCE</scope>
    <source>
        <strain evidence="2">DSM 45618</strain>
    </source>
</reference>
<accession>A0A8J7WT69</accession>
<dbReference type="Gene3D" id="2.80.10.50">
    <property type="match status" value="1"/>
</dbReference>
<proteinExistence type="predicted"/>
<dbReference type="Pfam" id="PF00652">
    <property type="entry name" value="Ricin_B_lectin"/>
    <property type="match status" value="1"/>
</dbReference>
<dbReference type="SUPFAM" id="SSF50370">
    <property type="entry name" value="Ricin B-like lectins"/>
    <property type="match status" value="1"/>
</dbReference>
<keyword evidence="3" id="KW-1185">Reference proteome</keyword>
<comment type="caution">
    <text evidence="2">The sequence shown here is derived from an EMBL/GenBank/DDBJ whole genome shotgun (WGS) entry which is preliminary data.</text>
</comment>
<organism evidence="2 3">
    <name type="scientific">Actinocrinis puniceicyclus</name>
    <dbReference type="NCBI Taxonomy" id="977794"/>
    <lineage>
        <taxon>Bacteria</taxon>
        <taxon>Bacillati</taxon>
        <taxon>Actinomycetota</taxon>
        <taxon>Actinomycetes</taxon>
        <taxon>Catenulisporales</taxon>
        <taxon>Actinospicaceae</taxon>
        <taxon>Actinocrinis</taxon>
    </lineage>
</organism>
<protein>
    <submittedName>
        <fullName evidence="2">Ricin-type beta-trefoil lectin domain protein</fullName>
    </submittedName>
</protein>
<evidence type="ECO:0000313" key="2">
    <source>
        <dbReference type="EMBL" id="MBS2964744.1"/>
    </source>
</evidence>
<evidence type="ECO:0000259" key="1">
    <source>
        <dbReference type="Pfam" id="PF00652"/>
    </source>
</evidence>